<evidence type="ECO:0008006" key="4">
    <source>
        <dbReference type="Google" id="ProtNLM"/>
    </source>
</evidence>
<evidence type="ECO:0000313" key="2">
    <source>
        <dbReference type="EMBL" id="MFG6488945.1"/>
    </source>
</evidence>
<accession>A0ABW7HGA4</accession>
<keyword evidence="1" id="KW-0812">Transmembrane</keyword>
<dbReference type="Proteomes" id="UP001606134">
    <property type="component" value="Unassembled WGS sequence"/>
</dbReference>
<proteinExistence type="predicted"/>
<evidence type="ECO:0000256" key="1">
    <source>
        <dbReference type="SAM" id="Phobius"/>
    </source>
</evidence>
<keyword evidence="3" id="KW-1185">Reference proteome</keyword>
<keyword evidence="1" id="KW-0472">Membrane</keyword>
<reference evidence="2 3" key="1">
    <citation type="submission" date="2024-08" db="EMBL/GenBank/DDBJ databases">
        <authorList>
            <person name="Lu H."/>
        </authorList>
    </citation>
    <scope>NUCLEOTIDE SEQUENCE [LARGE SCALE GENOMIC DNA]</scope>
    <source>
        <strain evidence="2 3">BYS78W</strain>
    </source>
</reference>
<feature type="transmembrane region" description="Helical" evidence="1">
    <location>
        <begin position="21"/>
        <end position="45"/>
    </location>
</feature>
<dbReference type="RefSeq" id="WP_394414809.1">
    <property type="nucleotide sequence ID" value="NZ_JBIGIC010000010.1"/>
</dbReference>
<dbReference type="EMBL" id="JBIGIC010000010">
    <property type="protein sequence ID" value="MFG6488945.1"/>
    <property type="molecule type" value="Genomic_DNA"/>
</dbReference>
<name>A0ABW7HGA4_9BURK</name>
<gene>
    <name evidence="2" type="ORF">ACG04R_19825</name>
</gene>
<keyword evidence="1" id="KW-1133">Transmembrane helix</keyword>
<protein>
    <recommendedName>
        <fullName evidence="4">Pilus assembly protein PilX</fullName>
    </recommendedName>
</protein>
<evidence type="ECO:0000313" key="3">
    <source>
        <dbReference type="Proteomes" id="UP001606134"/>
    </source>
</evidence>
<comment type="caution">
    <text evidence="2">The sequence shown here is derived from an EMBL/GenBank/DDBJ whole genome shotgun (WGS) entry which is preliminary data.</text>
</comment>
<organism evidence="2 3">
    <name type="scientific">Pelomonas candidula</name>
    <dbReference type="NCBI Taxonomy" id="3299025"/>
    <lineage>
        <taxon>Bacteria</taxon>
        <taxon>Pseudomonadati</taxon>
        <taxon>Pseudomonadota</taxon>
        <taxon>Betaproteobacteria</taxon>
        <taxon>Burkholderiales</taxon>
        <taxon>Sphaerotilaceae</taxon>
        <taxon>Roseateles</taxon>
    </lineage>
</organism>
<sequence length="245" mass="26028">MTTPALPHHPRRLRHAVRRQAQRGVTLLFALIALVVLLLATLALIRSVDTSTLLMGNLGFKQDATVSADQATKVALAWISSHGTVLNSDSLTTGQGQGYYASTKEYKTDNTLLGKPVDATGQQVSDTLNRQLVDWTADDCDSGTDYPAKLCSRKVDAANITGPNSARYIIFRLCSQPGDYAGSGYTGTCAKWTASGSTVDGGKGAANYANGGGSAMASASPYYRIVVRVQGARNTTSFTETIVHY</sequence>